<dbReference type="Proteomes" id="UP000019149">
    <property type="component" value="Unassembled WGS sequence"/>
</dbReference>
<dbReference type="RefSeq" id="XP_024346153.1">
    <property type="nucleotide sequence ID" value="XM_024499441.1"/>
</dbReference>
<dbReference type="EMBL" id="APAU02000197">
    <property type="protein sequence ID" value="EUB54957.1"/>
    <property type="molecule type" value="Genomic_DNA"/>
</dbReference>
<reference evidence="1 2" key="1">
    <citation type="journal article" date="2013" name="Nat. Genet.">
        <title>The genome of the hydatid tapeworm Echinococcus granulosus.</title>
        <authorList>
            <person name="Zheng H."/>
            <person name="Zhang W."/>
            <person name="Zhang L."/>
            <person name="Zhang Z."/>
            <person name="Li J."/>
            <person name="Lu G."/>
            <person name="Zhu Y."/>
            <person name="Wang Y."/>
            <person name="Huang Y."/>
            <person name="Liu J."/>
            <person name="Kang H."/>
            <person name="Chen J."/>
            <person name="Wang L."/>
            <person name="Chen A."/>
            <person name="Yu S."/>
            <person name="Gao Z."/>
            <person name="Jin L."/>
            <person name="Gu W."/>
            <person name="Wang Z."/>
            <person name="Zhao L."/>
            <person name="Shi B."/>
            <person name="Wen H."/>
            <person name="Lin R."/>
            <person name="Jones M.K."/>
            <person name="Brejova B."/>
            <person name="Vinar T."/>
            <person name="Zhao G."/>
            <person name="McManus D.P."/>
            <person name="Chen Z."/>
            <person name="Zhou Y."/>
            <person name="Wang S."/>
        </authorList>
    </citation>
    <scope>NUCLEOTIDE SEQUENCE [LARGE SCALE GENOMIC DNA]</scope>
</reference>
<name>W6U8Y7_ECHGR</name>
<proteinExistence type="predicted"/>
<accession>W6U8Y7</accession>
<protein>
    <submittedName>
        <fullName evidence="1">Uncharacterized protein</fullName>
    </submittedName>
</protein>
<organism evidence="1 2">
    <name type="scientific">Echinococcus granulosus</name>
    <name type="common">Hydatid tapeworm</name>
    <dbReference type="NCBI Taxonomy" id="6210"/>
    <lineage>
        <taxon>Eukaryota</taxon>
        <taxon>Metazoa</taxon>
        <taxon>Spiralia</taxon>
        <taxon>Lophotrochozoa</taxon>
        <taxon>Platyhelminthes</taxon>
        <taxon>Cestoda</taxon>
        <taxon>Eucestoda</taxon>
        <taxon>Cyclophyllidea</taxon>
        <taxon>Taeniidae</taxon>
        <taxon>Echinococcus</taxon>
        <taxon>Echinococcus granulosus group</taxon>
    </lineage>
</organism>
<evidence type="ECO:0000313" key="2">
    <source>
        <dbReference type="Proteomes" id="UP000019149"/>
    </source>
</evidence>
<comment type="caution">
    <text evidence="1">The sequence shown here is derived from an EMBL/GenBank/DDBJ whole genome shotgun (WGS) entry which is preliminary data.</text>
</comment>
<dbReference type="CTD" id="36345907"/>
<dbReference type="GeneID" id="36345907"/>
<keyword evidence="2" id="KW-1185">Reference proteome</keyword>
<dbReference type="AlphaFoldDB" id="W6U8Y7"/>
<evidence type="ECO:0000313" key="1">
    <source>
        <dbReference type="EMBL" id="EUB54957.1"/>
    </source>
</evidence>
<sequence length="201" mass="22979">MSKPIVSKNEANFERQGRLVSRELGEPQKIIVLFRIDTAFQTSACIRLRTVKICLIYLQFTLIRGCSSIKMSIKHSGGKVKLAIQTIGYNKNWPSDPLKDTSIQPYLFGIRKNFILSKSMALFEIGLDANSKQHPVTPESYGLISETYWKSVRTRLIKDRGKSTLYVNFICKSLKNKYSDKLTKKFMWIFSLNIVAGSSIR</sequence>
<dbReference type="KEGG" id="egl:EGR_10192"/>
<gene>
    <name evidence="1" type="ORF">EGR_10192</name>
</gene>